<evidence type="ECO:0000256" key="1">
    <source>
        <dbReference type="ARBA" id="ARBA00022450"/>
    </source>
</evidence>
<evidence type="ECO:0000256" key="2">
    <source>
        <dbReference type="ARBA" id="ARBA00022553"/>
    </source>
</evidence>
<dbReference type="SMART" id="SM01294">
    <property type="entry name" value="PKS_PP_betabranch"/>
    <property type="match status" value="1"/>
</dbReference>
<evidence type="ECO:0000259" key="3">
    <source>
        <dbReference type="PROSITE" id="PS50075"/>
    </source>
</evidence>
<protein>
    <submittedName>
        <fullName evidence="5">Acyl carrier protein</fullName>
    </submittedName>
</protein>
<feature type="domain" description="Carrier" evidence="3">
    <location>
        <begin position="9"/>
        <end position="87"/>
    </location>
</feature>
<reference evidence="5 7" key="2">
    <citation type="submission" date="2021-03" db="EMBL/GenBank/DDBJ databases">
        <title>Genomic Encyclopedia of Type Strains, Phase IV (KMG-IV): sequencing the most valuable type-strain genomes for metagenomic binning, comparative biology and taxonomic classification.</title>
        <authorList>
            <person name="Goeker M."/>
        </authorList>
    </citation>
    <scope>NUCLEOTIDE SEQUENCE [LARGE SCALE GENOMIC DNA]</scope>
    <source>
        <strain evidence="5 7">DSM 40499</strain>
    </source>
</reference>
<dbReference type="Proteomes" id="UP000092659">
    <property type="component" value="Chromosome"/>
</dbReference>
<evidence type="ECO:0000313" key="5">
    <source>
        <dbReference type="EMBL" id="MBP2054740.1"/>
    </source>
</evidence>
<dbReference type="EMBL" id="CP016279">
    <property type="protein sequence ID" value="ANP53441.1"/>
    <property type="molecule type" value="Genomic_DNA"/>
</dbReference>
<dbReference type="InterPro" id="IPR009081">
    <property type="entry name" value="PP-bd_ACP"/>
</dbReference>
<dbReference type="STRING" id="68214.AVL59_31390"/>
<proteinExistence type="predicted"/>
<organism evidence="4 6">
    <name type="scientific">Streptomyces griseochromogenes</name>
    <dbReference type="NCBI Taxonomy" id="68214"/>
    <lineage>
        <taxon>Bacteria</taxon>
        <taxon>Bacillati</taxon>
        <taxon>Actinomycetota</taxon>
        <taxon>Actinomycetes</taxon>
        <taxon>Kitasatosporales</taxon>
        <taxon>Streptomycetaceae</taxon>
        <taxon>Streptomyces</taxon>
    </lineage>
</organism>
<evidence type="ECO:0000313" key="6">
    <source>
        <dbReference type="Proteomes" id="UP000092659"/>
    </source>
</evidence>
<dbReference type="SMART" id="SM00823">
    <property type="entry name" value="PKS_PP"/>
    <property type="match status" value="1"/>
</dbReference>
<evidence type="ECO:0000313" key="4">
    <source>
        <dbReference type="EMBL" id="ANP53441.1"/>
    </source>
</evidence>
<reference evidence="4 6" key="1">
    <citation type="submission" date="2016-06" db="EMBL/GenBank/DDBJ databases">
        <title>Complete genome sequence of Streptomyces griseochromogenes ATCC 14511, the Blasticidin S producer.</title>
        <authorList>
            <person name="Wu L."/>
        </authorList>
    </citation>
    <scope>NUCLEOTIDE SEQUENCE [LARGE SCALE GENOMIC DNA]</scope>
    <source>
        <strain evidence="4 6">ATCC 14511</strain>
    </source>
</reference>
<dbReference type="GO" id="GO:0031177">
    <property type="term" value="F:phosphopantetheine binding"/>
    <property type="evidence" value="ECO:0007669"/>
    <property type="project" value="InterPro"/>
</dbReference>
<dbReference type="AlphaFoldDB" id="A0A1B1B3V2"/>
<dbReference type="InterPro" id="IPR020806">
    <property type="entry name" value="PKS_PP-bd"/>
</dbReference>
<gene>
    <name evidence="4" type="ORF">AVL59_31390</name>
    <name evidence="5" type="ORF">J2Z21_007750</name>
</gene>
<dbReference type="KEGG" id="sgs:AVL59_31390"/>
<name>A0A1B1B3V2_9ACTN</name>
<accession>A0A1B1B3V2</accession>
<keyword evidence="7" id="KW-1185">Reference proteome</keyword>
<dbReference type="Gene3D" id="1.10.1200.10">
    <property type="entry name" value="ACP-like"/>
    <property type="match status" value="1"/>
</dbReference>
<keyword evidence="1" id="KW-0596">Phosphopantetheine</keyword>
<dbReference type="InterPro" id="IPR036736">
    <property type="entry name" value="ACP-like_sf"/>
</dbReference>
<evidence type="ECO:0000313" key="7">
    <source>
        <dbReference type="Proteomes" id="UP001519309"/>
    </source>
</evidence>
<dbReference type="EMBL" id="JAGGLP010000023">
    <property type="protein sequence ID" value="MBP2054740.1"/>
    <property type="molecule type" value="Genomic_DNA"/>
</dbReference>
<dbReference type="SUPFAM" id="SSF47336">
    <property type="entry name" value="ACP-like"/>
    <property type="match status" value="1"/>
</dbReference>
<dbReference type="Proteomes" id="UP001519309">
    <property type="component" value="Unassembled WGS sequence"/>
</dbReference>
<sequence length="96" mass="10648">MTETSKSTAVDLERLRATIAEVLELDLDELTDDARFVEDLGVDSLIGLELQITLEVRYGVSLTEDDLRRATSLRTAHALLTAMLAERSYPAAKRTP</sequence>
<dbReference type="RefSeq" id="WP_067311241.1">
    <property type="nucleotide sequence ID" value="NZ_CP016279.1"/>
</dbReference>
<dbReference type="GO" id="GO:0017000">
    <property type="term" value="P:antibiotic biosynthetic process"/>
    <property type="evidence" value="ECO:0007669"/>
    <property type="project" value="UniProtKB-ARBA"/>
</dbReference>
<dbReference type="PROSITE" id="PS50075">
    <property type="entry name" value="CARRIER"/>
    <property type="match status" value="1"/>
</dbReference>
<dbReference type="Pfam" id="PF00550">
    <property type="entry name" value="PP-binding"/>
    <property type="match status" value="1"/>
</dbReference>
<dbReference type="OrthoDB" id="5523836at2"/>
<keyword evidence="2" id="KW-0597">Phosphoprotein</keyword>